<dbReference type="SMART" id="SM00671">
    <property type="entry name" value="SEL1"/>
    <property type="match status" value="12"/>
</dbReference>
<dbReference type="Pfam" id="PF08238">
    <property type="entry name" value="Sel1"/>
    <property type="match status" value="12"/>
</dbReference>
<dbReference type="PANTHER" id="PTHR11102">
    <property type="entry name" value="SEL-1-LIKE PROTEIN"/>
    <property type="match status" value="1"/>
</dbReference>
<dbReference type="InterPro" id="IPR050767">
    <property type="entry name" value="Sel1_AlgK"/>
</dbReference>
<protein>
    <submittedName>
        <fullName evidence="1">Secretory immunoglobulin A-binding protein EsiB</fullName>
    </submittedName>
</protein>
<dbReference type="PANTHER" id="PTHR11102:SF160">
    <property type="entry name" value="ERAD-ASSOCIATED E3 UBIQUITIN-PROTEIN LIGASE COMPONENT HRD3"/>
    <property type="match status" value="1"/>
</dbReference>
<dbReference type="InterPro" id="IPR006597">
    <property type="entry name" value="Sel1-like"/>
</dbReference>
<dbReference type="SUPFAM" id="SSF81901">
    <property type="entry name" value="HCP-like"/>
    <property type="match status" value="3"/>
</dbReference>
<dbReference type="InterPro" id="IPR011990">
    <property type="entry name" value="TPR-like_helical_dom_sf"/>
</dbReference>
<reference evidence="1" key="1">
    <citation type="submission" date="2019-09" db="EMBL/GenBank/DDBJ databases">
        <authorList>
            <person name="Hjerde E."/>
        </authorList>
    </citation>
    <scope>NUCLEOTIDE SEQUENCE</scope>
    <source>
        <strain evidence="1">06/09/160</strain>
    </source>
</reference>
<proteinExistence type="predicted"/>
<dbReference type="EMBL" id="LR721751">
    <property type="protein sequence ID" value="VVV06337.1"/>
    <property type="molecule type" value="Genomic_DNA"/>
</dbReference>
<dbReference type="Gene3D" id="1.25.40.10">
    <property type="entry name" value="Tetratricopeptide repeat domain"/>
    <property type="match status" value="3"/>
</dbReference>
<organism evidence="1">
    <name type="scientific">Aliivibrio wodanis</name>
    <dbReference type="NCBI Taxonomy" id="80852"/>
    <lineage>
        <taxon>Bacteria</taxon>
        <taxon>Pseudomonadati</taxon>
        <taxon>Pseudomonadota</taxon>
        <taxon>Gammaproteobacteria</taxon>
        <taxon>Vibrionales</taxon>
        <taxon>Vibrionaceae</taxon>
        <taxon>Aliivibrio</taxon>
    </lineage>
</organism>
<dbReference type="AlphaFoldDB" id="A0A5Q4ZVZ7"/>
<gene>
    <name evidence="1" type="primary">esiB_4</name>
    <name evidence="1" type="ORF">AW0309160_03827</name>
</gene>
<sequence>MKSIEEIRIQAELGDADAQFSMAQYYDFDEVEALKWYKIAVENGHVFALRNLYKKIKQGDKSSFEWLVKVAEKGNAEVQNTVGDLYCLDVGDLLNEEQAVKWYGKSAKQGLADARYNLAVCYRDGCGIDQSDDEAFSLFKHLAEEGDSDAQNIIGMYYALGKVFFGLEGLRTDLEGRLAIEWLHKSASQHHVDAIYNISVCYLLEIGVEQNLELAFEWAEKAAKLSEPNSEVLLSFYYGFGVNHFDLVLEGHWYSKSLCKLRYYRTHGNAYREGRGNKQLTGFICALLESEDMEEIRKRSSALLFIGLYSSKDYLSERCLYSSKDYLSERCLYKAFKYFNKAARLGNMIGQYCLATCYMDGRGVERDEEQAFYWMKCSAEQGLIVAEYRMGVLAEKGKTVNQGLNNAFKWYKKAAYKGMEDAQYKLAMCYKNGAGVISDGAKALEWLLVACNNKQLDALYELGLIYLYGEGVVQNDLKASELFMDAALRGHSCATFELACWLGDEITLEDSICYLEELAEPENNQYYQKRTIAQNYLAWCYFDGYGVKQSYSNAFKWFLLAAKDNDLDSKYQLALMYGQGLGTKTNSKEAIKWFEEFYLNKTGIFFDTQFFEMMEQAYYPVLFICVYYNVIKPERGFYIADFYGENIERLDLAWPERKFGLVENISLVDEEILCNEWVLITINDFILEPEKYVNYLR</sequence>
<accession>A0A5Q4ZVZ7</accession>
<evidence type="ECO:0000313" key="1">
    <source>
        <dbReference type="EMBL" id="VVV06337.1"/>
    </source>
</evidence>
<name>A0A5Q4ZVZ7_9GAMM</name>